<dbReference type="GO" id="GO:0004803">
    <property type="term" value="F:transposase activity"/>
    <property type="evidence" value="ECO:0007669"/>
    <property type="project" value="InterPro"/>
</dbReference>
<dbReference type="RefSeq" id="WP_121638365.1">
    <property type="nucleotide sequence ID" value="NZ_CP033066.1"/>
</dbReference>
<dbReference type="EMBL" id="CP033066">
    <property type="protein sequence ID" value="AYM88437.1"/>
    <property type="molecule type" value="Genomic_DNA"/>
</dbReference>
<feature type="domain" description="Transposase IS200-like" evidence="1">
    <location>
        <begin position="12"/>
        <end position="187"/>
    </location>
</feature>
<dbReference type="GO" id="GO:0006313">
    <property type="term" value="P:DNA transposition"/>
    <property type="evidence" value="ECO:0007669"/>
    <property type="project" value="InterPro"/>
</dbReference>
<dbReference type="Proteomes" id="UP000279995">
    <property type="component" value="Chromosome II"/>
</dbReference>
<evidence type="ECO:0000259" key="1">
    <source>
        <dbReference type="SMART" id="SM01321"/>
    </source>
</evidence>
<dbReference type="InterPro" id="IPR036515">
    <property type="entry name" value="Transposase_17_sf"/>
</dbReference>
<sequence length="331" mass="37849">MAIARKRQISLADTKYYHCISRCVRRAYLCGEDPFTGQNYAHRRGWVEDKLISLAKVFCIDVCAYAVMSNHTHIVLYVDDKKANRLNDKAIAIRWHKLFKGTAITHKFISGEKLSATEHWFLNESLKLYRERLSSISWFMRALNENIARRANKEDGCTGRFWEGRFKSQALLDEAALLACMAYVDLNPIRAKAAETPEDSHFTSVKQRIKSIALKSNQALKVKQPKQLLRFAGKPKKYTTKGLPFELKTYLELVELTGRCIHADKIGFIAHSAPELLIRLNIAPENWLKLTTEFGNVFHGAVGRVSSLDSYCKHQAIKRRPSYSNSKKLLA</sequence>
<proteinExistence type="predicted"/>
<dbReference type="InterPro" id="IPR002686">
    <property type="entry name" value="Transposase_17"/>
</dbReference>
<evidence type="ECO:0000313" key="2">
    <source>
        <dbReference type="EMBL" id="AYM88437.1"/>
    </source>
</evidence>
<accession>A0AAD0XDP4</accession>
<dbReference type="SMART" id="SM01321">
    <property type="entry name" value="Y1_Tnp"/>
    <property type="match status" value="1"/>
</dbReference>
<dbReference type="SUPFAM" id="SSF143422">
    <property type="entry name" value="Transposase IS200-like"/>
    <property type="match status" value="1"/>
</dbReference>
<gene>
    <name evidence="2" type="ORF">D9T18_17215</name>
</gene>
<name>A0AAD0XDP4_9GAMM</name>
<organism evidence="2 3">
    <name type="scientific">Pseudoalteromonas agarivorans</name>
    <dbReference type="NCBI Taxonomy" id="176102"/>
    <lineage>
        <taxon>Bacteria</taxon>
        <taxon>Pseudomonadati</taxon>
        <taxon>Pseudomonadota</taxon>
        <taxon>Gammaproteobacteria</taxon>
        <taxon>Alteromonadales</taxon>
        <taxon>Pseudoalteromonadaceae</taxon>
        <taxon>Pseudoalteromonas</taxon>
    </lineage>
</organism>
<dbReference type="GO" id="GO:0003677">
    <property type="term" value="F:DNA binding"/>
    <property type="evidence" value="ECO:0007669"/>
    <property type="project" value="InterPro"/>
</dbReference>
<dbReference type="PANTHER" id="PTHR34322:SF2">
    <property type="entry name" value="TRANSPOSASE IS200-LIKE DOMAIN-CONTAINING PROTEIN"/>
    <property type="match status" value="1"/>
</dbReference>
<dbReference type="Gene3D" id="3.30.70.1290">
    <property type="entry name" value="Transposase IS200-like"/>
    <property type="match status" value="1"/>
</dbReference>
<reference evidence="2 3" key="1">
    <citation type="submission" date="2018-10" db="EMBL/GenBank/DDBJ databases">
        <title>Complete Genome Sequence and Transcriptomic Profiles of a Marine Bacterium, Pseudoalteromonas agarivorans Hao 2018.</title>
        <authorList>
            <person name="Hao L."/>
        </authorList>
    </citation>
    <scope>NUCLEOTIDE SEQUENCE [LARGE SCALE GENOMIC DNA]</scope>
    <source>
        <strain evidence="2 3">Hao 2018</strain>
    </source>
</reference>
<evidence type="ECO:0000313" key="3">
    <source>
        <dbReference type="Proteomes" id="UP000279995"/>
    </source>
</evidence>
<dbReference type="PANTHER" id="PTHR34322">
    <property type="entry name" value="TRANSPOSASE, Y1_TNP DOMAIN-CONTAINING"/>
    <property type="match status" value="1"/>
</dbReference>
<protein>
    <submittedName>
        <fullName evidence="2">Transposase</fullName>
    </submittedName>
</protein>
<dbReference type="AlphaFoldDB" id="A0AAD0XDP4"/>